<feature type="region of interest" description="Disordered" evidence="1">
    <location>
        <begin position="1"/>
        <end position="29"/>
    </location>
</feature>
<name>A0A4Y2GCF3_ARAVE</name>
<dbReference type="OrthoDB" id="421838at2759"/>
<keyword evidence="3" id="KW-1185">Reference proteome</keyword>
<protein>
    <submittedName>
        <fullName evidence="2">Uncharacterized protein</fullName>
    </submittedName>
</protein>
<dbReference type="GO" id="GO:0006355">
    <property type="term" value="P:regulation of DNA-templated transcription"/>
    <property type="evidence" value="ECO:0007669"/>
    <property type="project" value="InterPro"/>
</dbReference>
<feature type="compositionally biased region" description="Basic and acidic residues" evidence="1">
    <location>
        <begin position="1"/>
        <end position="10"/>
    </location>
</feature>
<dbReference type="PANTHER" id="PTHR12706:SF30">
    <property type="entry name" value="PROTEIN STRAWBERRY NOTCH-RELATED"/>
    <property type="match status" value="1"/>
</dbReference>
<dbReference type="GO" id="GO:0042393">
    <property type="term" value="F:histone binding"/>
    <property type="evidence" value="ECO:0007669"/>
    <property type="project" value="TreeGrafter"/>
</dbReference>
<gene>
    <name evidence="2" type="ORF">AVEN_178151_1</name>
</gene>
<dbReference type="Proteomes" id="UP000499080">
    <property type="component" value="Unassembled WGS sequence"/>
</dbReference>
<proteinExistence type="predicted"/>
<dbReference type="GO" id="GO:0005634">
    <property type="term" value="C:nucleus"/>
    <property type="evidence" value="ECO:0007669"/>
    <property type="project" value="TreeGrafter"/>
</dbReference>
<dbReference type="EMBL" id="BGPR01001313">
    <property type="protein sequence ID" value="GBM50887.1"/>
    <property type="molecule type" value="Genomic_DNA"/>
</dbReference>
<reference evidence="2 3" key="1">
    <citation type="journal article" date="2019" name="Sci. Rep.">
        <title>Orb-weaving spider Araneus ventricosus genome elucidates the spidroin gene catalogue.</title>
        <authorList>
            <person name="Kono N."/>
            <person name="Nakamura H."/>
            <person name="Ohtoshi R."/>
            <person name="Moran D.A.P."/>
            <person name="Shinohara A."/>
            <person name="Yoshida Y."/>
            <person name="Fujiwara M."/>
            <person name="Mori M."/>
            <person name="Tomita M."/>
            <person name="Arakawa K."/>
        </authorList>
    </citation>
    <scope>NUCLEOTIDE SEQUENCE [LARGE SCALE GENOMIC DNA]</scope>
</reference>
<accession>A0A4Y2GCF3</accession>
<dbReference type="GO" id="GO:0031490">
    <property type="term" value="F:chromatin DNA binding"/>
    <property type="evidence" value="ECO:0007669"/>
    <property type="project" value="TreeGrafter"/>
</dbReference>
<evidence type="ECO:0000313" key="3">
    <source>
        <dbReference type="Proteomes" id="UP000499080"/>
    </source>
</evidence>
<evidence type="ECO:0000313" key="2">
    <source>
        <dbReference type="EMBL" id="GBM50887.1"/>
    </source>
</evidence>
<dbReference type="InterPro" id="IPR026741">
    <property type="entry name" value="SNO"/>
</dbReference>
<dbReference type="AlphaFoldDB" id="A0A4Y2GCF3"/>
<organism evidence="2 3">
    <name type="scientific">Araneus ventricosus</name>
    <name type="common">Orbweaver spider</name>
    <name type="synonym">Epeira ventricosa</name>
    <dbReference type="NCBI Taxonomy" id="182803"/>
    <lineage>
        <taxon>Eukaryota</taxon>
        <taxon>Metazoa</taxon>
        <taxon>Ecdysozoa</taxon>
        <taxon>Arthropoda</taxon>
        <taxon>Chelicerata</taxon>
        <taxon>Arachnida</taxon>
        <taxon>Araneae</taxon>
        <taxon>Araneomorphae</taxon>
        <taxon>Entelegynae</taxon>
        <taxon>Araneoidea</taxon>
        <taxon>Araneidae</taxon>
        <taxon>Araneus</taxon>
    </lineage>
</organism>
<dbReference type="PANTHER" id="PTHR12706">
    <property type="entry name" value="STRAWBERRY NOTCH-RELATED"/>
    <property type="match status" value="1"/>
</dbReference>
<sequence length="204" mass="23044">MDKEKGKDSPDLLSAALDESGITSENDPAALNDKEFMRNFQENVPKTQQAENYMQMTHAWNPATFAFNPAMMEYAAKFPFMDKNFASRMRPDMFTNPAIMQMALQNQILNGFAGYPYNIGGKDFNPYFMNGDAAYRSMMMGPAPQRAEPEEEAEDEEELLQAESYADCMPSKLKIGIRHPDPVVETNSLSSVQPPEVWYNLSIP</sequence>
<evidence type="ECO:0000256" key="1">
    <source>
        <dbReference type="SAM" id="MobiDB-lite"/>
    </source>
</evidence>
<comment type="caution">
    <text evidence="2">The sequence shown here is derived from an EMBL/GenBank/DDBJ whole genome shotgun (WGS) entry which is preliminary data.</text>
</comment>